<name>A0A8R7P615_TRIUA</name>
<keyword evidence="2" id="KW-1185">Reference proteome</keyword>
<organism evidence="1 2">
    <name type="scientific">Triticum urartu</name>
    <name type="common">Red wild einkorn</name>
    <name type="synonym">Crithodium urartu</name>
    <dbReference type="NCBI Taxonomy" id="4572"/>
    <lineage>
        <taxon>Eukaryota</taxon>
        <taxon>Viridiplantae</taxon>
        <taxon>Streptophyta</taxon>
        <taxon>Embryophyta</taxon>
        <taxon>Tracheophyta</taxon>
        <taxon>Spermatophyta</taxon>
        <taxon>Magnoliopsida</taxon>
        <taxon>Liliopsida</taxon>
        <taxon>Poales</taxon>
        <taxon>Poaceae</taxon>
        <taxon>BOP clade</taxon>
        <taxon>Pooideae</taxon>
        <taxon>Triticodae</taxon>
        <taxon>Triticeae</taxon>
        <taxon>Triticinae</taxon>
        <taxon>Triticum</taxon>
    </lineage>
</organism>
<dbReference type="AlphaFoldDB" id="A0A8R7P615"/>
<dbReference type="EnsemblPlants" id="TuG1812G0100000831.01.T01">
    <property type="protein sequence ID" value="TuG1812G0100000831.01.T01.cds466046"/>
    <property type="gene ID" value="TuG1812G0100000831.01"/>
</dbReference>
<accession>A0A8R7P615</accession>
<reference evidence="2" key="1">
    <citation type="journal article" date="2013" name="Nature">
        <title>Draft genome of the wheat A-genome progenitor Triticum urartu.</title>
        <authorList>
            <person name="Ling H.Q."/>
            <person name="Zhao S."/>
            <person name="Liu D."/>
            <person name="Wang J."/>
            <person name="Sun H."/>
            <person name="Zhang C."/>
            <person name="Fan H."/>
            <person name="Li D."/>
            <person name="Dong L."/>
            <person name="Tao Y."/>
            <person name="Gao C."/>
            <person name="Wu H."/>
            <person name="Li Y."/>
            <person name="Cui Y."/>
            <person name="Guo X."/>
            <person name="Zheng S."/>
            <person name="Wang B."/>
            <person name="Yu K."/>
            <person name="Liang Q."/>
            <person name="Yang W."/>
            <person name="Lou X."/>
            <person name="Chen J."/>
            <person name="Feng M."/>
            <person name="Jian J."/>
            <person name="Zhang X."/>
            <person name="Luo G."/>
            <person name="Jiang Y."/>
            <person name="Liu J."/>
            <person name="Wang Z."/>
            <person name="Sha Y."/>
            <person name="Zhang B."/>
            <person name="Wu H."/>
            <person name="Tang D."/>
            <person name="Shen Q."/>
            <person name="Xue P."/>
            <person name="Zou S."/>
            <person name="Wang X."/>
            <person name="Liu X."/>
            <person name="Wang F."/>
            <person name="Yang Y."/>
            <person name="An X."/>
            <person name="Dong Z."/>
            <person name="Zhang K."/>
            <person name="Zhang X."/>
            <person name="Luo M.C."/>
            <person name="Dvorak J."/>
            <person name="Tong Y."/>
            <person name="Wang J."/>
            <person name="Yang H."/>
            <person name="Li Z."/>
            <person name="Wang D."/>
            <person name="Zhang A."/>
            <person name="Wang J."/>
        </authorList>
    </citation>
    <scope>NUCLEOTIDE SEQUENCE</scope>
    <source>
        <strain evidence="2">cv. G1812</strain>
    </source>
</reference>
<proteinExistence type="predicted"/>
<evidence type="ECO:0000313" key="2">
    <source>
        <dbReference type="Proteomes" id="UP000015106"/>
    </source>
</evidence>
<dbReference type="Proteomes" id="UP000015106">
    <property type="component" value="Chromosome 1"/>
</dbReference>
<sequence>MSLFVLFLYKDNNERHMYFSSYLFLACKCKYFFIHVRKKILVLTRLRICITIICNAIVVRWNEEERCVMLDILAKFLVQLITFMSVLPLQHTGLVHCIHRYTTIL</sequence>
<reference evidence="1" key="2">
    <citation type="submission" date="2018-03" db="EMBL/GenBank/DDBJ databases">
        <title>The Triticum urartu genome reveals the dynamic nature of wheat genome evolution.</title>
        <authorList>
            <person name="Ling H."/>
            <person name="Ma B."/>
            <person name="Shi X."/>
            <person name="Liu H."/>
            <person name="Dong L."/>
            <person name="Sun H."/>
            <person name="Cao Y."/>
            <person name="Gao Q."/>
            <person name="Zheng S."/>
            <person name="Li Y."/>
            <person name="Yu Y."/>
            <person name="Du H."/>
            <person name="Qi M."/>
            <person name="Li Y."/>
            <person name="Yu H."/>
            <person name="Cui Y."/>
            <person name="Wang N."/>
            <person name="Chen C."/>
            <person name="Wu H."/>
            <person name="Zhao Y."/>
            <person name="Zhang J."/>
            <person name="Li Y."/>
            <person name="Zhou W."/>
            <person name="Zhang B."/>
            <person name="Hu W."/>
            <person name="Eijk M."/>
            <person name="Tang J."/>
            <person name="Witsenboer H."/>
            <person name="Zhao S."/>
            <person name="Li Z."/>
            <person name="Zhang A."/>
            <person name="Wang D."/>
            <person name="Liang C."/>
        </authorList>
    </citation>
    <scope>NUCLEOTIDE SEQUENCE [LARGE SCALE GENOMIC DNA]</scope>
    <source>
        <strain evidence="1">cv. G1812</strain>
    </source>
</reference>
<reference evidence="1" key="3">
    <citation type="submission" date="2022-06" db="UniProtKB">
        <authorList>
            <consortium name="EnsemblPlants"/>
        </authorList>
    </citation>
    <scope>IDENTIFICATION</scope>
</reference>
<protein>
    <submittedName>
        <fullName evidence="1">Uncharacterized protein</fullName>
    </submittedName>
</protein>
<evidence type="ECO:0000313" key="1">
    <source>
        <dbReference type="EnsemblPlants" id="TuG1812G0100000831.01.T01.cds466046"/>
    </source>
</evidence>
<dbReference type="Gramene" id="TuG1812G0100000831.01.T01">
    <property type="protein sequence ID" value="TuG1812G0100000831.01.T01.cds466046"/>
    <property type="gene ID" value="TuG1812G0100000831.01"/>
</dbReference>